<dbReference type="CTD" id="173672"/>
<evidence type="ECO:0000256" key="6">
    <source>
        <dbReference type="ARBA" id="ARBA00022833"/>
    </source>
</evidence>
<accession>Q400M1</accession>
<dbReference type="Reactome" id="R-CEL-5578768">
    <property type="pathway name" value="Physiological factors"/>
</dbReference>
<dbReference type="Pfam" id="PF05649">
    <property type="entry name" value="Peptidase_M13_N"/>
    <property type="match status" value="1"/>
</dbReference>
<evidence type="ECO:0000313" key="12">
    <source>
        <dbReference type="EMBL" id="CCD68926.2"/>
    </source>
</evidence>
<feature type="region of interest" description="Disordered" evidence="8">
    <location>
        <begin position="1"/>
        <end position="31"/>
    </location>
</feature>
<feature type="domain" description="Peptidase M13 C-terminal" evidence="10">
    <location>
        <begin position="529"/>
        <end position="730"/>
    </location>
</feature>
<dbReference type="RefSeq" id="NP_001342017.1">
    <property type="nucleotide sequence ID" value="NM_001355091.2"/>
</dbReference>
<dbReference type="GO" id="GO:0016485">
    <property type="term" value="P:protein processing"/>
    <property type="evidence" value="ECO:0000318"/>
    <property type="project" value="GO_Central"/>
</dbReference>
<feature type="domain" description="Peptidase M13 N-terminal" evidence="11">
    <location>
        <begin position="106"/>
        <end position="469"/>
    </location>
</feature>
<dbReference type="GO" id="GO:0004222">
    <property type="term" value="F:metalloendopeptidase activity"/>
    <property type="evidence" value="ECO:0000318"/>
    <property type="project" value="GO_Central"/>
</dbReference>
<dbReference type="eggNOG" id="KOG3624">
    <property type="taxonomic scope" value="Eukaryota"/>
</dbReference>
<keyword evidence="4" id="KW-0479">Metal-binding</keyword>
<dbReference type="GO" id="GO:0005886">
    <property type="term" value="C:plasma membrane"/>
    <property type="evidence" value="ECO:0000318"/>
    <property type="project" value="GO_Central"/>
</dbReference>
<keyword evidence="5" id="KW-0378">Hydrolase</keyword>
<accession>G4S106</accession>
<dbReference type="SMR" id="Q400M1"/>
<dbReference type="STRING" id="6239.F39E9.4.1"/>
<evidence type="ECO:0000256" key="7">
    <source>
        <dbReference type="ARBA" id="ARBA00023049"/>
    </source>
</evidence>
<dbReference type="KEGG" id="cel:CELE_F39E9.4"/>
<dbReference type="Proteomes" id="UP000001940">
    <property type="component" value="Chromosome II"/>
</dbReference>
<feature type="compositionally biased region" description="Acidic residues" evidence="8">
    <location>
        <begin position="19"/>
        <end position="30"/>
    </location>
</feature>
<dbReference type="PANTHER" id="PTHR11733:SF232">
    <property type="entry name" value="NEPRILYSIN METALLOPEPTIDASE FAMILY"/>
    <property type="match status" value="1"/>
</dbReference>
<keyword evidence="9" id="KW-0472">Membrane</keyword>
<dbReference type="InterPro" id="IPR042089">
    <property type="entry name" value="Peptidase_M13_dom_2"/>
</dbReference>
<dbReference type="InterPro" id="IPR024079">
    <property type="entry name" value="MetalloPept_cat_dom_sf"/>
</dbReference>
<dbReference type="Reactome" id="R-CEL-2022377">
    <property type="pathway name" value="Metabolism of Angiotensinogen to Angiotensins"/>
</dbReference>
<comment type="cofactor">
    <cofactor evidence="1">
        <name>Zn(2+)</name>
        <dbReference type="ChEBI" id="CHEBI:29105"/>
    </cofactor>
</comment>
<dbReference type="UCSC" id="F39E9.4">
    <property type="organism name" value="c. elegans"/>
</dbReference>
<dbReference type="Gene3D" id="3.40.390.10">
    <property type="entry name" value="Collagenase (Catalytic Domain)"/>
    <property type="match status" value="1"/>
</dbReference>
<evidence type="ECO:0000259" key="11">
    <source>
        <dbReference type="Pfam" id="PF05649"/>
    </source>
</evidence>
<evidence type="ECO:0000256" key="1">
    <source>
        <dbReference type="ARBA" id="ARBA00001947"/>
    </source>
</evidence>
<dbReference type="CDD" id="cd08662">
    <property type="entry name" value="M13"/>
    <property type="match status" value="1"/>
</dbReference>
<dbReference type="AlphaFoldDB" id="Q400M1"/>
<dbReference type="EMBL" id="BX284602">
    <property type="protein sequence ID" value="CCD68926.2"/>
    <property type="molecule type" value="Genomic_DNA"/>
</dbReference>
<dbReference type="HOGENOM" id="CLU_006187_5_0_1"/>
<evidence type="ECO:0000256" key="5">
    <source>
        <dbReference type="ARBA" id="ARBA00022801"/>
    </source>
</evidence>
<keyword evidence="9" id="KW-1133">Transmembrane helix</keyword>
<dbReference type="Bgee" id="WBGene00018196">
    <property type="expression patterns" value="Expressed in material anatomical entity and 2 other cell types or tissues"/>
</dbReference>
<feature type="transmembrane region" description="Helical" evidence="9">
    <location>
        <begin position="39"/>
        <end position="63"/>
    </location>
</feature>
<reference evidence="12 13" key="1">
    <citation type="journal article" date="1998" name="Science">
        <title>Genome sequence of the nematode C. elegans: a platform for investigating biology.</title>
        <authorList>
            <consortium name="The C. elegans sequencing consortium"/>
            <person name="Sulson J.E."/>
            <person name="Waterston R."/>
        </authorList>
    </citation>
    <scope>NUCLEOTIDE SEQUENCE [LARGE SCALE GENOMIC DNA]</scope>
    <source>
        <strain evidence="12 13">Bristol N2</strain>
    </source>
</reference>
<dbReference type="PANTHER" id="PTHR11733">
    <property type="entry name" value="ZINC METALLOPROTEASE FAMILY M13 NEPRILYSIN-RELATED"/>
    <property type="match status" value="1"/>
</dbReference>
<dbReference type="FunCoup" id="Q400M1">
    <property type="interactions" value="84"/>
</dbReference>
<dbReference type="MEROPS" id="M13.A25"/>
<dbReference type="WormBase" id="F39E9.4">
    <property type="protein sequence ID" value="CE52040"/>
    <property type="gene ID" value="WBGene00018196"/>
    <property type="gene designation" value="nep-13"/>
</dbReference>
<sequence length="732" mass="84556">MNERDTENSRLLSSTQNLEVEEDGEEEGDDNEKVSKCCIYPLISIIICLVIIAICMGAVIVFWRMDSAPQAICKTDHNKTRDVCKTAECITLSSTLLNWQNTNIDPCEDFYEYSCGRYQEHTLNDGIRANEKDTIVMKLIRQFVLKNQSTTSNSENALMLLYEKCSLRYRMENRHQETEVIQREVFENIRKIGSWPIADKNWNSSHFNLNNMLSNMASIHMLPFGLFETRVIELYPMNTTAKQLVIRPTKLKFSIPQEELVRAIRDLLSVNGITSIMKKVKEDVAESFALDKEIGNIHIDPQPKPATLSELQKAVPDIDFERIIKSYLNPKTGNWSSLRTKIFSARFELFFGKNNNLSSIIARTKPRILANYLFLKYIEYAYFFFFDNTKVFSDDDFCTEVVTTSLPRASLRVFVRNHFKKENMAVASEIVEVVKTAYVEIINNSTWLHNSTRESAIEKVVKMKKVIGYTEEYERTGALDEMFETLQLSRSDSFFVLMTKVNRFKIEQLMDFVSSDSLLNPIEPLVMANAFYFPTKNLLNVLVPFLDKPLFDFKYPRYVAMAGVGRVLAHEIGHAFDINGRQTDEIGRTRDWWTREDTEEYDRRSECFAEQFTNFKDPSFKGKQNGTEVLAEIIADALGMEASWIAFKKINLTEEQGLIQFEDHDFGKLYFQVAALDFCAPSRIEERYSDQLSHPTNKFRINGAFSNSRAFADTYKCPVGSKMNPVQRCDMF</sequence>
<dbReference type="InterPro" id="IPR008753">
    <property type="entry name" value="Peptidase_M13_N"/>
</dbReference>
<keyword evidence="6" id="KW-0862">Zinc</keyword>
<evidence type="ECO:0000259" key="10">
    <source>
        <dbReference type="Pfam" id="PF01431"/>
    </source>
</evidence>
<keyword evidence="13" id="KW-1185">Reference proteome</keyword>
<evidence type="ECO:0000256" key="8">
    <source>
        <dbReference type="SAM" id="MobiDB-lite"/>
    </source>
</evidence>
<protein>
    <submittedName>
        <fullName evidence="12">NEPrilysin metallopeptidase family</fullName>
    </submittedName>
</protein>
<evidence type="ECO:0000256" key="9">
    <source>
        <dbReference type="SAM" id="Phobius"/>
    </source>
</evidence>
<dbReference type="InParanoid" id="Q400M1"/>
<organism evidence="12 13">
    <name type="scientific">Caenorhabditis elegans</name>
    <dbReference type="NCBI Taxonomy" id="6239"/>
    <lineage>
        <taxon>Eukaryota</taxon>
        <taxon>Metazoa</taxon>
        <taxon>Ecdysozoa</taxon>
        <taxon>Nematoda</taxon>
        <taxon>Chromadorea</taxon>
        <taxon>Rhabditida</taxon>
        <taxon>Rhabditina</taxon>
        <taxon>Rhabditomorpha</taxon>
        <taxon>Rhabditoidea</taxon>
        <taxon>Rhabditidae</taxon>
        <taxon>Peloderinae</taxon>
        <taxon>Caenorhabditis</taxon>
    </lineage>
</organism>
<dbReference type="OrthoDB" id="6475849at2759"/>
<comment type="similarity">
    <text evidence="2">Belongs to the peptidase M13 family.</text>
</comment>
<keyword evidence="7" id="KW-0482">Metalloprotease</keyword>
<keyword evidence="9" id="KW-0812">Transmembrane</keyword>
<evidence type="ECO:0000313" key="14">
    <source>
        <dbReference type="WormBase" id="F39E9.4"/>
    </source>
</evidence>
<dbReference type="GeneID" id="173672"/>
<keyword evidence="3" id="KW-0645">Protease</keyword>
<dbReference type="PROSITE" id="PS51885">
    <property type="entry name" value="NEPRILYSIN"/>
    <property type="match status" value="1"/>
</dbReference>
<evidence type="ECO:0000256" key="2">
    <source>
        <dbReference type="ARBA" id="ARBA00007357"/>
    </source>
</evidence>
<dbReference type="InterPro" id="IPR000718">
    <property type="entry name" value="Peptidase_M13"/>
</dbReference>
<dbReference type="Reactome" id="R-CEL-6798695">
    <property type="pathway name" value="Neutrophil degranulation"/>
</dbReference>
<evidence type="ECO:0000313" key="13">
    <source>
        <dbReference type="Proteomes" id="UP000001940"/>
    </source>
</evidence>
<feature type="compositionally biased region" description="Polar residues" evidence="8">
    <location>
        <begin position="9"/>
        <end position="18"/>
    </location>
</feature>
<dbReference type="AGR" id="WB:WBGene00018196"/>
<dbReference type="GO" id="GO:0046872">
    <property type="term" value="F:metal ion binding"/>
    <property type="evidence" value="ECO:0007669"/>
    <property type="project" value="UniProtKB-KW"/>
</dbReference>
<evidence type="ECO:0000256" key="3">
    <source>
        <dbReference type="ARBA" id="ARBA00022670"/>
    </source>
</evidence>
<proteinExistence type="inferred from homology"/>
<dbReference type="SUPFAM" id="SSF55486">
    <property type="entry name" value="Metalloproteases ('zincins'), catalytic domain"/>
    <property type="match status" value="1"/>
</dbReference>
<dbReference type="PaxDb" id="6239-F39E9.4"/>
<evidence type="ECO:0000256" key="4">
    <source>
        <dbReference type="ARBA" id="ARBA00022723"/>
    </source>
</evidence>
<name>Q400M1_CAEEL</name>
<dbReference type="InterPro" id="IPR018497">
    <property type="entry name" value="Peptidase_M13_C"/>
</dbReference>
<gene>
    <name evidence="12 14" type="primary">nep-13</name>
    <name evidence="12" type="ORF">CELE_F39E9.4</name>
    <name evidence="14" type="ORF">F39E9.4</name>
</gene>
<dbReference type="Pfam" id="PF01431">
    <property type="entry name" value="Peptidase_M13"/>
    <property type="match status" value="1"/>
</dbReference>
<dbReference type="PhylomeDB" id="Q400M1"/>
<dbReference type="Gene3D" id="1.10.1380.10">
    <property type="entry name" value="Neutral endopeptidase , domain2"/>
    <property type="match status" value="1"/>
</dbReference>